<reference evidence="2" key="1">
    <citation type="submission" date="2021-05" db="EMBL/GenBank/DDBJ databases">
        <title>Whole genome sequence of Curtobacterium flaccumfaciens pv. flaccumfaciens strain CFBP 3417.</title>
        <authorList>
            <person name="Osdaghi E."/>
            <person name="Taghouti G."/>
            <person name="Portier P."/>
            <person name="Fazliarab A."/>
            <person name="Taghavi S.M."/>
            <person name="Briand M."/>
            <person name="Le-Saux M."/>
            <person name="Jacques M.-A."/>
        </authorList>
    </citation>
    <scope>NUCLEOTIDE SEQUENCE</scope>
    <source>
        <strain evidence="2">CFBP 3417</strain>
    </source>
</reference>
<evidence type="ECO:0000313" key="3">
    <source>
        <dbReference type="Proteomes" id="UP000709437"/>
    </source>
</evidence>
<dbReference type="Proteomes" id="UP000709437">
    <property type="component" value="Unassembled WGS sequence"/>
</dbReference>
<gene>
    <name evidence="2" type="ORF">KK103_11990</name>
</gene>
<dbReference type="RefSeq" id="WP_214563279.1">
    <property type="nucleotide sequence ID" value="NZ_JAHEWX010000015.1"/>
</dbReference>
<feature type="region of interest" description="Disordered" evidence="1">
    <location>
        <begin position="51"/>
        <end position="81"/>
    </location>
</feature>
<dbReference type="AlphaFoldDB" id="A0A9Q2W445"/>
<name>A0A9Q2W445_9MICO</name>
<protein>
    <submittedName>
        <fullName evidence="2">Uncharacterized protein</fullName>
    </submittedName>
</protein>
<evidence type="ECO:0000256" key="1">
    <source>
        <dbReference type="SAM" id="MobiDB-lite"/>
    </source>
</evidence>
<organism evidence="2 3">
    <name type="scientific">Curtobacterium flaccumfaciens pv. flaccumfaciens</name>
    <dbReference type="NCBI Taxonomy" id="138532"/>
    <lineage>
        <taxon>Bacteria</taxon>
        <taxon>Bacillati</taxon>
        <taxon>Actinomycetota</taxon>
        <taxon>Actinomycetes</taxon>
        <taxon>Micrococcales</taxon>
        <taxon>Microbacteriaceae</taxon>
        <taxon>Curtobacterium</taxon>
    </lineage>
</organism>
<comment type="caution">
    <text evidence="2">The sequence shown here is derived from an EMBL/GenBank/DDBJ whole genome shotgun (WGS) entry which is preliminary data.</text>
</comment>
<dbReference type="EMBL" id="JAHEWX010000015">
    <property type="protein sequence ID" value="MBT1542486.1"/>
    <property type="molecule type" value="Genomic_DNA"/>
</dbReference>
<accession>A0A9Q2W445</accession>
<evidence type="ECO:0000313" key="2">
    <source>
        <dbReference type="EMBL" id="MBT1542486.1"/>
    </source>
</evidence>
<sequence length="81" mass="8200">MLATIQKYAKALVALLGALLTAGTTLIPAEWAPHLSLVLAIATALATMQVPNTDPTKPGEGDVLVPSDGLGDDGQPKHAAS</sequence>
<proteinExistence type="predicted"/>